<organism evidence="1 2">
    <name type="scientific">Xanthomonas citri pv. citri</name>
    <dbReference type="NCBI Taxonomy" id="611301"/>
    <lineage>
        <taxon>Bacteria</taxon>
        <taxon>Pseudomonadati</taxon>
        <taxon>Pseudomonadota</taxon>
        <taxon>Gammaproteobacteria</taxon>
        <taxon>Lysobacterales</taxon>
        <taxon>Lysobacteraceae</taxon>
        <taxon>Xanthomonas</taxon>
    </lineage>
</organism>
<sequence length="155" mass="16970">MRAWPVQASPGHSGAERAVRTRMTTGRDVLLAFWTAVHVLERSGARRCFPKRLTARKRSGWVQVGAWKVGSILNQSSTCRRAAHRAPADIRTCACRLAPRKLPTSRCTLDASRSVIAHQRVPVCIGHACMPHCGSVAVAALCVTAPTFSLIQRLY</sequence>
<gene>
    <name evidence="1" type="ORF">XAC3562_610063</name>
</gene>
<proteinExistence type="predicted"/>
<dbReference type="EMBL" id="CCXZ01000157">
    <property type="protein sequence ID" value="CEG17191.1"/>
    <property type="molecule type" value="Genomic_DNA"/>
</dbReference>
<keyword evidence="2" id="KW-1185">Reference proteome</keyword>
<accession>A0A0U5FFL3</accession>
<evidence type="ECO:0000313" key="1">
    <source>
        <dbReference type="EMBL" id="CEG17191.1"/>
    </source>
</evidence>
<protein>
    <submittedName>
        <fullName evidence="1">Uncharacterized protein</fullName>
    </submittedName>
</protein>
<dbReference type="Proteomes" id="UP000052230">
    <property type="component" value="Unassembled WGS sequence"/>
</dbReference>
<dbReference type="AlphaFoldDB" id="A0A0U5FFL3"/>
<evidence type="ECO:0000313" key="2">
    <source>
        <dbReference type="Proteomes" id="UP000052230"/>
    </source>
</evidence>
<comment type="caution">
    <text evidence="1">The sequence shown here is derived from an EMBL/GenBank/DDBJ whole genome shotgun (WGS) entry which is preliminary data.</text>
</comment>
<name>A0A0U5FFL3_XANCI</name>
<reference evidence="1 2" key="1">
    <citation type="submission" date="2014-09" db="EMBL/GenBank/DDBJ databases">
        <authorList>
            <person name="Regsiter A."/>
        </authorList>
    </citation>
    <scope>NUCLEOTIDE SEQUENCE [LARGE SCALE GENOMIC DNA]</scope>
</reference>